<dbReference type="OrthoDB" id="3197222at2"/>
<feature type="transmembrane region" description="Helical" evidence="2">
    <location>
        <begin position="54"/>
        <end position="73"/>
    </location>
</feature>
<evidence type="ECO:0000313" key="3">
    <source>
        <dbReference type="EMBL" id="EFA23552.1"/>
    </source>
</evidence>
<protein>
    <submittedName>
        <fullName evidence="3">Uncharacterized protein</fullName>
    </submittedName>
</protein>
<dbReference type="eggNOG" id="COG4905">
    <property type="taxonomic scope" value="Bacteria"/>
</dbReference>
<dbReference type="Pfam" id="PF06541">
    <property type="entry name" value="ABC_trans_CmpB"/>
    <property type="match status" value="1"/>
</dbReference>
<proteinExistence type="predicted"/>
<comment type="caution">
    <text evidence="3">The sequence shown here is derived from an EMBL/GenBank/DDBJ whole genome shotgun (WGS) entry which is preliminary data.</text>
</comment>
<name>D1NSA0_9BIFI</name>
<evidence type="ECO:0000313" key="4">
    <source>
        <dbReference type="Proteomes" id="UP000003656"/>
    </source>
</evidence>
<dbReference type="InterPro" id="IPR010540">
    <property type="entry name" value="CmpB_TMEM229"/>
</dbReference>
<feature type="transmembrane region" description="Helical" evidence="2">
    <location>
        <begin position="188"/>
        <end position="210"/>
    </location>
</feature>
<feature type="transmembrane region" description="Helical" evidence="2">
    <location>
        <begin position="103"/>
        <end position="120"/>
    </location>
</feature>
<evidence type="ECO:0000256" key="2">
    <source>
        <dbReference type="SAM" id="Phobius"/>
    </source>
</evidence>
<feature type="region of interest" description="Disordered" evidence="1">
    <location>
        <begin position="1"/>
        <end position="33"/>
    </location>
</feature>
<dbReference type="AlphaFoldDB" id="D1NSA0"/>
<sequence>MSAMNNRPNDHNTSNRHHQYGQSEPHDSGEPAAPIIHDNLKHDEIGWFQPRTWAFWRSLTVCLALFSIIGHWMELPYCLTMNHFFGIVSPDYAVWHDPWFVPYWVYGIGAVAMTLVIEPLKEWIVNRRKTLWGAIFESFILMVALAAVLETVIGLIINQPDANGVYPFWDNSVLPGNILNQGWIVNDFFIGLMATVYVWVFYPLICMGFYKLSERWANIVFVLVMIAFALCVIASYTPVFGGPYVAHMQQ</sequence>
<dbReference type="Proteomes" id="UP000003656">
    <property type="component" value="Unassembled WGS sequence"/>
</dbReference>
<organism evidence="3 4">
    <name type="scientific">Bifidobacterium gallicum DSM 20093 = LMG 11596</name>
    <dbReference type="NCBI Taxonomy" id="561180"/>
    <lineage>
        <taxon>Bacteria</taxon>
        <taxon>Bacillati</taxon>
        <taxon>Actinomycetota</taxon>
        <taxon>Actinomycetes</taxon>
        <taxon>Bifidobacteriales</taxon>
        <taxon>Bifidobacteriaceae</taxon>
        <taxon>Bifidobacterium</taxon>
    </lineage>
</organism>
<keyword evidence="2" id="KW-1133">Transmembrane helix</keyword>
<reference evidence="3 4" key="1">
    <citation type="submission" date="2009-11" db="EMBL/GenBank/DDBJ databases">
        <authorList>
            <person name="Weinstock G."/>
            <person name="Sodergren E."/>
            <person name="Clifton S."/>
            <person name="Fulton L."/>
            <person name="Fulton B."/>
            <person name="Courtney L."/>
            <person name="Fronick C."/>
            <person name="Harrison M."/>
            <person name="Strong C."/>
            <person name="Farmer C."/>
            <person name="Delahaunty K."/>
            <person name="Markovic C."/>
            <person name="Hall O."/>
            <person name="Minx P."/>
            <person name="Tomlinson C."/>
            <person name="Mitreva M."/>
            <person name="Nelson J."/>
            <person name="Hou S."/>
            <person name="Wollam A."/>
            <person name="Pepin K.H."/>
            <person name="Johnson M."/>
            <person name="Bhonagiri V."/>
            <person name="Nash W.E."/>
            <person name="Warren W."/>
            <person name="Chinwalla A."/>
            <person name="Mardis E.R."/>
            <person name="Wilson R.K."/>
        </authorList>
    </citation>
    <scope>NUCLEOTIDE SEQUENCE [LARGE SCALE GENOMIC DNA]</scope>
    <source>
        <strain evidence="3 4">DSM 20093</strain>
    </source>
</reference>
<keyword evidence="2" id="KW-0472">Membrane</keyword>
<keyword evidence="2" id="KW-0812">Transmembrane</keyword>
<evidence type="ECO:0000256" key="1">
    <source>
        <dbReference type="SAM" id="MobiDB-lite"/>
    </source>
</evidence>
<accession>D1NSA0</accession>
<gene>
    <name evidence="3" type="ORF">BIFGAL_02656</name>
</gene>
<dbReference type="STRING" id="561180.BIFGAL_02656"/>
<dbReference type="EMBL" id="ABXB03000001">
    <property type="protein sequence ID" value="EFA23552.1"/>
    <property type="molecule type" value="Genomic_DNA"/>
</dbReference>
<feature type="transmembrane region" description="Helical" evidence="2">
    <location>
        <begin position="132"/>
        <end position="157"/>
    </location>
</feature>
<feature type="transmembrane region" description="Helical" evidence="2">
    <location>
        <begin position="217"/>
        <end position="236"/>
    </location>
</feature>